<keyword evidence="3" id="KW-0808">Transferase</keyword>
<protein>
    <submittedName>
        <fullName evidence="3">Glycerate 2-kinase</fullName>
    </submittedName>
</protein>
<dbReference type="InterPro" id="IPR037035">
    <property type="entry name" value="GK-like_C_sf"/>
</dbReference>
<keyword evidence="3" id="KW-0418">Kinase</keyword>
<dbReference type="Gene3D" id="3.40.50.10180">
    <property type="entry name" value="Glycerate kinase, MOFRL-like N-terminal domain"/>
    <property type="match status" value="1"/>
</dbReference>
<dbReference type="Pfam" id="PF05161">
    <property type="entry name" value="MOFRL"/>
    <property type="match status" value="1"/>
</dbReference>
<sequence length="430" mass="43601">MAEHPHRTDLIALFETAVARAQPGRCLPGLFPDWPGGRIIVIACGKAGAAMARVAEEHYADAVAEGRYQALAVTRHGYGVPLEHTRLIEAGHPVPDDGSLRGAEAALEAAGAAGADDLVLVLLSGGASALCAAPVAGLTLDDKRALTQALLRSGATISQINCVRKHLSGFKGGRLAAAAAPSRVMTLAISDVPGDAPDAIGSGPTVPDPTTLADARKVLGEFDITPGSAVAAALNDPANETPKPGDDAFANAEYRLAATAAQSLDAAAEEARARGYRPVILGDALEGEARDLAKAHAAQALELQRGGERIALLSGGEATVTIRGDGQGGPNQEYALALAIALDGAPGIHALAADTDGSDGGTGAADDPAGAITDSTTLARAAEANLDPATFLQNNDSQGFFRALGDLLITGPTQTNVNDFRTILVEPPGE</sequence>
<proteinExistence type="predicted"/>
<dbReference type="PANTHER" id="PTHR12227:SF0">
    <property type="entry name" value="GLYCERATE KINASE"/>
    <property type="match status" value="1"/>
</dbReference>
<dbReference type="RefSeq" id="WP_119061849.1">
    <property type="nucleotide sequence ID" value="NZ_QXDF01000001.1"/>
</dbReference>
<evidence type="ECO:0000313" key="3">
    <source>
        <dbReference type="EMBL" id="RIA56699.1"/>
    </source>
</evidence>
<dbReference type="InterPro" id="IPR025286">
    <property type="entry name" value="MOFRL_assoc_dom"/>
</dbReference>
<dbReference type="OrthoDB" id="9766552at2"/>
<evidence type="ECO:0000259" key="2">
    <source>
        <dbReference type="Pfam" id="PF13660"/>
    </source>
</evidence>
<gene>
    <name evidence="3" type="ORF">BXY53_1806</name>
</gene>
<dbReference type="EMBL" id="QXDF01000001">
    <property type="protein sequence ID" value="RIA56699.1"/>
    <property type="molecule type" value="Genomic_DNA"/>
</dbReference>
<evidence type="ECO:0000259" key="1">
    <source>
        <dbReference type="Pfam" id="PF05161"/>
    </source>
</evidence>
<keyword evidence="4" id="KW-1185">Reference proteome</keyword>
<dbReference type="Proteomes" id="UP000266273">
    <property type="component" value="Unassembled WGS sequence"/>
</dbReference>
<dbReference type="Gene3D" id="3.40.1480.10">
    <property type="entry name" value="MOFRL domain"/>
    <property type="match status" value="1"/>
</dbReference>
<dbReference type="InterPro" id="IPR007835">
    <property type="entry name" value="MOFRL"/>
</dbReference>
<dbReference type="GO" id="GO:0008887">
    <property type="term" value="F:glycerate kinase activity"/>
    <property type="evidence" value="ECO:0007669"/>
    <property type="project" value="InterPro"/>
</dbReference>
<comment type="caution">
    <text evidence="3">The sequence shown here is derived from an EMBL/GenBank/DDBJ whole genome shotgun (WGS) entry which is preliminary data.</text>
</comment>
<dbReference type="InterPro" id="IPR039760">
    <property type="entry name" value="MOFRL_protein"/>
</dbReference>
<feature type="domain" description="MOFRL-associated" evidence="2">
    <location>
        <begin position="11"/>
        <end position="231"/>
    </location>
</feature>
<name>A0A397Q877_9HYPH</name>
<accession>A0A397Q877</accession>
<dbReference type="GO" id="GO:0005737">
    <property type="term" value="C:cytoplasm"/>
    <property type="evidence" value="ECO:0007669"/>
    <property type="project" value="TreeGrafter"/>
</dbReference>
<dbReference type="AlphaFoldDB" id="A0A397Q877"/>
<organism evidence="3 4">
    <name type="scientific">Dichotomicrobium thermohalophilum</name>
    <dbReference type="NCBI Taxonomy" id="933063"/>
    <lineage>
        <taxon>Bacteria</taxon>
        <taxon>Pseudomonadati</taxon>
        <taxon>Pseudomonadota</taxon>
        <taxon>Alphaproteobacteria</taxon>
        <taxon>Hyphomicrobiales</taxon>
        <taxon>Hyphomicrobiaceae</taxon>
        <taxon>Dichotomicrobium</taxon>
    </lineage>
</organism>
<dbReference type="PANTHER" id="PTHR12227">
    <property type="entry name" value="GLYCERATE KINASE"/>
    <property type="match status" value="1"/>
</dbReference>
<dbReference type="Pfam" id="PF13660">
    <property type="entry name" value="DUF4147"/>
    <property type="match status" value="1"/>
</dbReference>
<reference evidence="3 4" key="1">
    <citation type="submission" date="2018-08" db="EMBL/GenBank/DDBJ databases">
        <title>Genomic Encyclopedia of Archaeal and Bacterial Type Strains, Phase II (KMG-II): from individual species to whole genera.</title>
        <authorList>
            <person name="Goeker M."/>
        </authorList>
    </citation>
    <scope>NUCLEOTIDE SEQUENCE [LARGE SCALE GENOMIC DNA]</scope>
    <source>
        <strain evidence="3 4">DSM 5002</strain>
    </source>
</reference>
<evidence type="ECO:0000313" key="4">
    <source>
        <dbReference type="Proteomes" id="UP000266273"/>
    </source>
</evidence>
<dbReference type="SUPFAM" id="SSF82544">
    <property type="entry name" value="GckA/TtuD-like"/>
    <property type="match status" value="1"/>
</dbReference>
<dbReference type="InterPro" id="IPR038614">
    <property type="entry name" value="GK_N_sf"/>
</dbReference>
<feature type="domain" description="MOFRL" evidence="1">
    <location>
        <begin position="311"/>
        <end position="419"/>
    </location>
</feature>
<dbReference type="FunFam" id="3.40.1480.10:FF:000002">
    <property type="entry name" value="Glycerate kinase"/>
    <property type="match status" value="1"/>
</dbReference>